<dbReference type="PROSITE" id="PS50800">
    <property type="entry name" value="SAP"/>
    <property type="match status" value="1"/>
</dbReference>
<dbReference type="InterPro" id="IPR003034">
    <property type="entry name" value="SAP_dom"/>
</dbReference>
<protein>
    <submittedName>
        <fullName evidence="2">Altered inheritance of mitochondria protein</fullName>
    </submittedName>
</protein>
<dbReference type="Proteomes" id="UP001431209">
    <property type="component" value="Unassembled WGS sequence"/>
</dbReference>
<proteinExistence type="predicted"/>
<keyword evidence="3" id="KW-1185">Reference proteome</keyword>
<dbReference type="AlphaFoldDB" id="A0AAW2YQD3"/>
<organism evidence="2 3">
    <name type="scientific">Acrasis kona</name>
    <dbReference type="NCBI Taxonomy" id="1008807"/>
    <lineage>
        <taxon>Eukaryota</taxon>
        <taxon>Discoba</taxon>
        <taxon>Heterolobosea</taxon>
        <taxon>Tetramitia</taxon>
        <taxon>Eutetramitia</taxon>
        <taxon>Acrasidae</taxon>
        <taxon>Acrasis</taxon>
    </lineage>
</organism>
<sequence length="178" mass="20631">MPKRKRSDDEQARYKDVEPSGAYIAGYYAGILRRGAMNVQKLKEDCFMRGLGQTGKKDDLVARLQEFQRDVEKRHEENPVDYSQAKRIECSVIIERHKCKGKFSVTSDTTVYNFMEHMLVSIGFDFDHGFMIGKAPLFNTKITDSLKLSELDIVRWRCIQYFIRHGCQLDAVCSRSMT</sequence>
<dbReference type="SUPFAM" id="SSF68906">
    <property type="entry name" value="SAP domain"/>
    <property type="match status" value="1"/>
</dbReference>
<dbReference type="InterPro" id="IPR036361">
    <property type="entry name" value="SAP_dom_sf"/>
</dbReference>
<name>A0AAW2YQD3_9EUKA</name>
<dbReference type="Pfam" id="PF02037">
    <property type="entry name" value="SAP"/>
    <property type="match status" value="1"/>
</dbReference>
<evidence type="ECO:0000259" key="1">
    <source>
        <dbReference type="PROSITE" id="PS50800"/>
    </source>
</evidence>
<accession>A0AAW2YQD3</accession>
<evidence type="ECO:0000313" key="2">
    <source>
        <dbReference type="EMBL" id="KAL0478327.1"/>
    </source>
</evidence>
<feature type="domain" description="SAP" evidence="1">
    <location>
        <begin position="34"/>
        <end position="68"/>
    </location>
</feature>
<comment type="caution">
    <text evidence="2">The sequence shown here is derived from an EMBL/GenBank/DDBJ whole genome shotgun (WGS) entry which is preliminary data.</text>
</comment>
<dbReference type="Gene3D" id="1.10.720.30">
    <property type="entry name" value="SAP domain"/>
    <property type="match status" value="1"/>
</dbReference>
<evidence type="ECO:0000313" key="3">
    <source>
        <dbReference type="Proteomes" id="UP001431209"/>
    </source>
</evidence>
<reference evidence="2 3" key="1">
    <citation type="submission" date="2024-03" db="EMBL/GenBank/DDBJ databases">
        <title>The Acrasis kona genome and developmental transcriptomes reveal deep origins of eukaryotic multicellular pathways.</title>
        <authorList>
            <person name="Sheikh S."/>
            <person name="Fu C.-J."/>
            <person name="Brown M.W."/>
            <person name="Baldauf S.L."/>
        </authorList>
    </citation>
    <scope>NUCLEOTIDE SEQUENCE [LARGE SCALE GENOMIC DNA]</scope>
    <source>
        <strain evidence="2 3">ATCC MYA-3509</strain>
    </source>
</reference>
<gene>
    <name evidence="2" type="ORF">AKO1_008592</name>
</gene>
<dbReference type="EMBL" id="JAOPGA020000365">
    <property type="protein sequence ID" value="KAL0478327.1"/>
    <property type="molecule type" value="Genomic_DNA"/>
</dbReference>